<evidence type="ECO:0000313" key="8">
    <source>
        <dbReference type="EMBL" id="MCH6168063.1"/>
    </source>
</evidence>
<dbReference type="EMBL" id="JAKXMK010000017">
    <property type="protein sequence ID" value="MCH6168063.1"/>
    <property type="molecule type" value="Genomic_DNA"/>
</dbReference>
<sequence>MTRIDRRTALKAGGVLALAALASCVDNESATAVPPSPVAAGPSPAAARPTLSAAAAPDWNGLRSGLDGTLFLRGESGYPAAHQLFNPKFDSIQPAAVVRAASTDDVRESILFARQNGLVCVPKGGGHSYVGASTVAGGLVVDVGPMSSVGYSDDVVTVGAGAKLYDVHAQLDKDGRSLPTGTCPTVGVAGLALGGGMGVHTRTYGLTSDRILSMQVVTADGVAHTADPTQDADLYWALRGGGGGNLGIVTSFRLATIPASRLGFFTLTWPEEAATAALRGWQRFAHEAPATAWANFHIDAQSSGTLSIHAVGVSTTGSAAAAAEQLESFVGAKATSRSITVKTHMQAVTYLGGGTTSARTGFLAGSDVLRGPMDAATVTRLLAVVKAAARAKVPASAILDPLGGQAAKQPQGGAAWPWRSALGVIQWYSGLPAHPSAAALRAAQNFLTSGHRAVAGASAGGYVNYIEAGRSVSSYYGSSLARLRAVKTQYDPTDFFKASHAAFG</sequence>
<dbReference type="Gene3D" id="3.40.462.20">
    <property type="match status" value="1"/>
</dbReference>
<dbReference type="PANTHER" id="PTHR42973:SF39">
    <property type="entry name" value="FAD-BINDING PCMH-TYPE DOMAIN-CONTAINING PROTEIN"/>
    <property type="match status" value="1"/>
</dbReference>
<evidence type="ECO:0000256" key="5">
    <source>
        <dbReference type="ARBA" id="ARBA00023002"/>
    </source>
</evidence>
<keyword evidence="6" id="KW-0732">Signal</keyword>
<name>A0ABS9THU7_9PSEU</name>
<evidence type="ECO:0000259" key="7">
    <source>
        <dbReference type="PROSITE" id="PS51387"/>
    </source>
</evidence>
<keyword evidence="4" id="KW-0274">FAD</keyword>
<dbReference type="Gene3D" id="3.30.465.10">
    <property type="match status" value="1"/>
</dbReference>
<dbReference type="InterPro" id="IPR016166">
    <property type="entry name" value="FAD-bd_PCMH"/>
</dbReference>
<dbReference type="InterPro" id="IPR016167">
    <property type="entry name" value="FAD-bd_PCMH_sub1"/>
</dbReference>
<keyword evidence="9" id="KW-1185">Reference proteome</keyword>
<dbReference type="PROSITE" id="PS51257">
    <property type="entry name" value="PROKAR_LIPOPROTEIN"/>
    <property type="match status" value="1"/>
</dbReference>
<dbReference type="Gene3D" id="3.30.43.10">
    <property type="entry name" value="Uridine Diphospho-n-acetylenolpyruvylglucosamine Reductase, domain 2"/>
    <property type="match status" value="1"/>
</dbReference>
<evidence type="ECO:0000256" key="4">
    <source>
        <dbReference type="ARBA" id="ARBA00022827"/>
    </source>
</evidence>
<comment type="similarity">
    <text evidence="2">Belongs to the oxygen-dependent FAD-linked oxidoreductase family.</text>
</comment>
<dbReference type="PROSITE" id="PS51387">
    <property type="entry name" value="FAD_PCMH"/>
    <property type="match status" value="1"/>
</dbReference>
<dbReference type="InterPro" id="IPR006311">
    <property type="entry name" value="TAT_signal"/>
</dbReference>
<evidence type="ECO:0000256" key="2">
    <source>
        <dbReference type="ARBA" id="ARBA00005466"/>
    </source>
</evidence>
<reference evidence="8 9" key="1">
    <citation type="submission" date="2022-03" db="EMBL/GenBank/DDBJ databases">
        <title>Pseudonocardia alaer sp. nov., a novel actinomycete isolated from reed forest soil.</title>
        <authorList>
            <person name="Wang L."/>
        </authorList>
    </citation>
    <scope>NUCLEOTIDE SEQUENCE [LARGE SCALE GENOMIC DNA]</scope>
    <source>
        <strain evidence="8 9">Y-16303</strain>
    </source>
</reference>
<feature type="domain" description="FAD-binding PCMH-type" evidence="7">
    <location>
        <begin position="90"/>
        <end position="259"/>
    </location>
</feature>
<evidence type="ECO:0000256" key="6">
    <source>
        <dbReference type="SAM" id="SignalP"/>
    </source>
</evidence>
<dbReference type="InterPro" id="IPR016169">
    <property type="entry name" value="FAD-bd_PCMH_sub2"/>
</dbReference>
<comment type="caution">
    <text evidence="8">The sequence shown here is derived from an EMBL/GenBank/DDBJ whole genome shotgun (WGS) entry which is preliminary data.</text>
</comment>
<dbReference type="Pfam" id="PF08031">
    <property type="entry name" value="BBE"/>
    <property type="match status" value="1"/>
</dbReference>
<dbReference type="PROSITE" id="PS51318">
    <property type="entry name" value="TAT"/>
    <property type="match status" value="1"/>
</dbReference>
<feature type="chain" id="PRO_5046473335" evidence="6">
    <location>
        <begin position="23"/>
        <end position="504"/>
    </location>
</feature>
<evidence type="ECO:0000313" key="9">
    <source>
        <dbReference type="Proteomes" id="UP001299970"/>
    </source>
</evidence>
<dbReference type="InterPro" id="IPR036318">
    <property type="entry name" value="FAD-bd_PCMH-like_sf"/>
</dbReference>
<keyword evidence="5" id="KW-0560">Oxidoreductase</keyword>
<dbReference type="InterPro" id="IPR050416">
    <property type="entry name" value="FAD-linked_Oxidoreductase"/>
</dbReference>
<organism evidence="8 9">
    <name type="scientific">Pseudonocardia alaniniphila</name>
    <dbReference type="NCBI Taxonomy" id="75291"/>
    <lineage>
        <taxon>Bacteria</taxon>
        <taxon>Bacillati</taxon>
        <taxon>Actinomycetota</taxon>
        <taxon>Actinomycetes</taxon>
        <taxon>Pseudonocardiales</taxon>
        <taxon>Pseudonocardiaceae</taxon>
        <taxon>Pseudonocardia</taxon>
    </lineage>
</organism>
<keyword evidence="3" id="KW-0285">Flavoprotein</keyword>
<gene>
    <name evidence="8" type="ORF">MMF94_20440</name>
</gene>
<dbReference type="PANTHER" id="PTHR42973">
    <property type="entry name" value="BINDING OXIDOREDUCTASE, PUTATIVE (AFU_ORTHOLOGUE AFUA_1G17690)-RELATED"/>
    <property type="match status" value="1"/>
</dbReference>
<comment type="cofactor">
    <cofactor evidence="1">
        <name>FAD</name>
        <dbReference type="ChEBI" id="CHEBI:57692"/>
    </cofactor>
</comment>
<dbReference type="InterPro" id="IPR012951">
    <property type="entry name" value="BBE"/>
</dbReference>
<evidence type="ECO:0000256" key="1">
    <source>
        <dbReference type="ARBA" id="ARBA00001974"/>
    </source>
</evidence>
<feature type="signal peptide" evidence="6">
    <location>
        <begin position="1"/>
        <end position="22"/>
    </location>
</feature>
<evidence type="ECO:0000256" key="3">
    <source>
        <dbReference type="ARBA" id="ARBA00022630"/>
    </source>
</evidence>
<dbReference type="RefSeq" id="WP_241038712.1">
    <property type="nucleotide sequence ID" value="NZ_JAKXMK010000017.1"/>
</dbReference>
<proteinExistence type="inferred from homology"/>
<accession>A0ABS9THU7</accession>
<dbReference type="SUPFAM" id="SSF56176">
    <property type="entry name" value="FAD-binding/transporter-associated domain-like"/>
    <property type="match status" value="1"/>
</dbReference>
<protein>
    <submittedName>
        <fullName evidence="8">FAD-binding oxidoreductase</fullName>
    </submittedName>
</protein>
<dbReference type="Pfam" id="PF01565">
    <property type="entry name" value="FAD_binding_4"/>
    <property type="match status" value="1"/>
</dbReference>
<dbReference type="InterPro" id="IPR006094">
    <property type="entry name" value="Oxid_FAD_bind_N"/>
</dbReference>
<dbReference type="Proteomes" id="UP001299970">
    <property type="component" value="Unassembled WGS sequence"/>
</dbReference>